<name>E1YEB5_9BACT</name>
<accession>E1YEB5</accession>
<proteinExistence type="predicted"/>
<dbReference type="AlphaFoldDB" id="E1YEB5"/>
<gene>
    <name evidence="1" type="ORF">N47_B20200</name>
</gene>
<sequence>MEKIQTPSQALTITALITLTNLFGISFLKAERQYSAVAQPSAGINCSLVLFML</sequence>
<dbReference type="EMBL" id="FR695870">
    <property type="protein sequence ID" value="CBX28874.1"/>
    <property type="molecule type" value="Genomic_DNA"/>
</dbReference>
<reference evidence="1" key="1">
    <citation type="journal article" date="2011" name="Environ. Microbiol.">
        <title>Genomic insights into the metabolic potential of the polycyclic aromatic hydrocarbon degrading sulfate-reducing Deltaproteobacterium N47.</title>
        <authorList>
            <person name="Bergmann F."/>
            <person name="Selesi D."/>
            <person name="Weinmaier T."/>
            <person name="Tischler P."/>
            <person name="Rattei T."/>
            <person name="Meckenstock R.U."/>
        </authorList>
    </citation>
    <scope>NUCLEOTIDE SEQUENCE</scope>
</reference>
<protein>
    <submittedName>
        <fullName evidence="1">Uncharacterized protein</fullName>
    </submittedName>
</protein>
<evidence type="ECO:0000313" key="1">
    <source>
        <dbReference type="EMBL" id="CBX28874.1"/>
    </source>
</evidence>
<organism evidence="1">
    <name type="scientific">uncultured Desulfobacterium sp</name>
    <dbReference type="NCBI Taxonomy" id="201089"/>
    <lineage>
        <taxon>Bacteria</taxon>
        <taxon>Pseudomonadati</taxon>
        <taxon>Thermodesulfobacteriota</taxon>
        <taxon>Desulfobacteria</taxon>
        <taxon>Desulfobacterales</taxon>
        <taxon>Desulfobacteriaceae</taxon>
        <taxon>Desulfobacterium</taxon>
        <taxon>environmental samples</taxon>
    </lineage>
</organism>